<feature type="transmembrane region" description="Helical" evidence="6">
    <location>
        <begin position="603"/>
        <end position="622"/>
    </location>
</feature>
<feature type="transmembrane region" description="Helical" evidence="6">
    <location>
        <begin position="733"/>
        <end position="756"/>
    </location>
</feature>
<dbReference type="InterPro" id="IPR000731">
    <property type="entry name" value="SSD"/>
</dbReference>
<keyword evidence="3 6" id="KW-0812">Transmembrane</keyword>
<feature type="transmembrane region" description="Helical" evidence="6">
    <location>
        <begin position="629"/>
        <end position="649"/>
    </location>
</feature>
<dbReference type="Proteomes" id="UP000030428">
    <property type="component" value="Unassembled WGS sequence"/>
</dbReference>
<dbReference type="EMBL" id="JSZA02000081">
    <property type="protein sequence ID" value="KHD05735.1"/>
    <property type="molecule type" value="Genomic_DNA"/>
</dbReference>
<feature type="transmembrane region" description="Helical" evidence="6">
    <location>
        <begin position="655"/>
        <end position="676"/>
    </location>
</feature>
<feature type="transmembrane region" description="Helical" evidence="6">
    <location>
        <begin position="246"/>
        <end position="266"/>
    </location>
</feature>
<feature type="transmembrane region" description="Helical" evidence="6">
    <location>
        <begin position="12"/>
        <end position="31"/>
    </location>
</feature>
<keyword evidence="9" id="KW-1185">Reference proteome</keyword>
<sequence length="759" mass="85032">MSHFLSQWTVKHPWLLIAISLIIVLVATIGAKNLWVTIDYKSYFGKDNERVLIQNELEAEFMRDTNVIFLVSPRQGTIFDRGVVEAIYELTEESWKMPLAMRVDSITNYWHSWAEGDTVIIKPLLDKPRNLSDEQLAKAAKILRQEKTAVDILFDQNAEMAVVRVNVELSENAIDEEPVVAAYAYDLLQKYKQRYPEIRFFVSGTVIGDQSFAEAVFRDAQFLTPLSYGLMVILLVFLLRSFSAMLLTLSVVTLSVVFAMGVHGWIDGMLNPIIAASPYLILTIAVANSVHIFTSYFQGINSGLEQRHAMQESLRINLQPVFLTCLTTAIGFLCLNFSESPAFRSLGNVVAIGVTAAFFLAIFMLPSMIILLPGRVKKAPIRFSGAMTWLANSIIKRHRVLLLSSGAVAILLIAGFPKNELNDVFAHYFDETFQFRQANDFANARIPGFHRIDFKISSGEQDGISNPAYLNKLEEFAKWFENQPDVGKVTVFTDIIKRLNMNVHQDKPAYYQIPDNREEVAQYILMYEMPLPFGRDLGNIISMDKSATKLTAFIRQTSSERILELTHAAERWLEENTPSPMQAKGSSIDVMFSYMARNNIHSMLYGMFVALLLISIILIFAFKDFKLGLMSLVPNILPVVATFGVWGYINGQIGLSAAAVACLALGIVVDDTVHFLSKYLRARREKNMVAADAIRYAFNTVGAALLITSIIFVIGFGTLAFSPYLSNSQLGSLTAITITLAWLADFLLLPSLLMLISKK</sequence>
<proteinExistence type="predicted"/>
<keyword evidence="5 6" id="KW-0472">Membrane</keyword>
<evidence type="ECO:0000259" key="7">
    <source>
        <dbReference type="PROSITE" id="PS50156"/>
    </source>
</evidence>
<dbReference type="PROSITE" id="PS50156">
    <property type="entry name" value="SSD"/>
    <property type="match status" value="2"/>
</dbReference>
<reference evidence="8 9" key="1">
    <citation type="journal article" date="2016" name="Front. Microbiol.">
        <title>Single-Cell (Meta-)Genomics of a Dimorphic Candidatus Thiomargarita nelsonii Reveals Genomic Plasticity.</title>
        <authorList>
            <person name="Flood B.E."/>
            <person name="Fliss P."/>
            <person name="Jones D.S."/>
            <person name="Dick G.J."/>
            <person name="Jain S."/>
            <person name="Kaster A.K."/>
            <person name="Winkel M."/>
            <person name="Mussmann M."/>
            <person name="Bailey J."/>
        </authorList>
    </citation>
    <scope>NUCLEOTIDE SEQUENCE [LARGE SCALE GENOMIC DNA]</scope>
    <source>
        <strain evidence="8">Hydrate Ridge</strain>
    </source>
</reference>
<evidence type="ECO:0000256" key="5">
    <source>
        <dbReference type="ARBA" id="ARBA00023136"/>
    </source>
</evidence>
<keyword evidence="4 6" id="KW-1133">Transmembrane helix</keyword>
<comment type="subcellular location">
    <subcellularLocation>
        <location evidence="1">Cell membrane</location>
        <topology evidence="1">Multi-pass membrane protein</topology>
    </subcellularLocation>
</comment>
<accession>A0A0A6P4D0</accession>
<dbReference type="PANTHER" id="PTHR33406">
    <property type="entry name" value="MEMBRANE PROTEIN MJ1562-RELATED"/>
    <property type="match status" value="1"/>
</dbReference>
<evidence type="ECO:0000256" key="6">
    <source>
        <dbReference type="SAM" id="Phobius"/>
    </source>
</evidence>
<dbReference type="InterPro" id="IPR050545">
    <property type="entry name" value="Mycobact_MmpL"/>
</dbReference>
<evidence type="ECO:0000256" key="4">
    <source>
        <dbReference type="ARBA" id="ARBA00022989"/>
    </source>
</evidence>
<evidence type="ECO:0000313" key="9">
    <source>
        <dbReference type="Proteomes" id="UP000030428"/>
    </source>
</evidence>
<dbReference type="SUPFAM" id="SSF82866">
    <property type="entry name" value="Multidrug efflux transporter AcrB transmembrane domain"/>
    <property type="match status" value="2"/>
</dbReference>
<protein>
    <recommendedName>
        <fullName evidence="7">SSD domain-containing protein</fullName>
    </recommendedName>
</protein>
<name>A0A0A6P4D0_9GAMM</name>
<gene>
    <name evidence="8" type="ORF">PN36_19530</name>
</gene>
<feature type="domain" description="SSD" evidence="7">
    <location>
        <begin position="246"/>
        <end position="371"/>
    </location>
</feature>
<evidence type="ECO:0000256" key="1">
    <source>
        <dbReference type="ARBA" id="ARBA00004651"/>
    </source>
</evidence>
<feature type="transmembrane region" description="Helical" evidence="6">
    <location>
        <begin position="278"/>
        <end position="297"/>
    </location>
</feature>
<feature type="domain" description="SSD" evidence="7">
    <location>
        <begin position="627"/>
        <end position="755"/>
    </location>
</feature>
<evidence type="ECO:0000313" key="8">
    <source>
        <dbReference type="EMBL" id="KHD05735.1"/>
    </source>
</evidence>
<keyword evidence="2" id="KW-1003">Cell membrane</keyword>
<dbReference type="Pfam" id="PF03176">
    <property type="entry name" value="MMPL"/>
    <property type="match status" value="2"/>
</dbReference>
<dbReference type="Gene3D" id="1.20.1640.10">
    <property type="entry name" value="Multidrug efflux transporter AcrB transmembrane domain"/>
    <property type="match status" value="2"/>
</dbReference>
<feature type="transmembrane region" description="Helical" evidence="6">
    <location>
        <begin position="350"/>
        <end position="372"/>
    </location>
</feature>
<evidence type="ECO:0000256" key="2">
    <source>
        <dbReference type="ARBA" id="ARBA00022475"/>
    </source>
</evidence>
<feature type="transmembrane region" description="Helical" evidence="6">
    <location>
        <begin position="318"/>
        <end position="338"/>
    </location>
</feature>
<comment type="caution">
    <text evidence="8">The sequence shown here is derived from an EMBL/GenBank/DDBJ whole genome shotgun (WGS) entry which is preliminary data.</text>
</comment>
<feature type="transmembrane region" description="Helical" evidence="6">
    <location>
        <begin position="696"/>
        <end position="721"/>
    </location>
</feature>
<dbReference type="AlphaFoldDB" id="A0A0A6P4D0"/>
<dbReference type="GO" id="GO:0005886">
    <property type="term" value="C:plasma membrane"/>
    <property type="evidence" value="ECO:0007669"/>
    <property type="project" value="UniProtKB-SubCell"/>
</dbReference>
<evidence type="ECO:0000256" key="3">
    <source>
        <dbReference type="ARBA" id="ARBA00022692"/>
    </source>
</evidence>
<feature type="transmembrane region" description="Helical" evidence="6">
    <location>
        <begin position="222"/>
        <end position="239"/>
    </location>
</feature>
<dbReference type="InterPro" id="IPR004869">
    <property type="entry name" value="MMPL_dom"/>
</dbReference>
<dbReference type="PANTHER" id="PTHR33406:SF12">
    <property type="entry name" value="BLR2997 PROTEIN"/>
    <property type="match status" value="1"/>
</dbReference>
<organism evidence="8 9">
    <name type="scientific">Candidatus Thiomargarita nelsonii</name>
    <dbReference type="NCBI Taxonomy" id="1003181"/>
    <lineage>
        <taxon>Bacteria</taxon>
        <taxon>Pseudomonadati</taxon>
        <taxon>Pseudomonadota</taxon>
        <taxon>Gammaproteobacteria</taxon>
        <taxon>Thiotrichales</taxon>
        <taxon>Thiotrichaceae</taxon>
        <taxon>Thiomargarita</taxon>
    </lineage>
</organism>